<protein>
    <submittedName>
        <fullName evidence="6">Titin-like</fullName>
    </submittedName>
</protein>
<evidence type="ECO:0000313" key="5">
    <source>
        <dbReference type="Proteomes" id="UP000504611"/>
    </source>
</evidence>
<dbReference type="CDD" id="cd00063">
    <property type="entry name" value="FN3"/>
    <property type="match status" value="5"/>
</dbReference>
<dbReference type="InterPro" id="IPR003961">
    <property type="entry name" value="FN3_dom"/>
</dbReference>
<feature type="domain" description="Fibronectin type-III" evidence="4">
    <location>
        <begin position="60"/>
        <end position="153"/>
    </location>
</feature>
<dbReference type="KEGG" id="ncc:104959306"/>
<dbReference type="RefSeq" id="XP_010785475.1">
    <property type="nucleotide sequence ID" value="XM_010787173.1"/>
</dbReference>
<dbReference type="InterPro" id="IPR013783">
    <property type="entry name" value="Ig-like_fold"/>
</dbReference>
<dbReference type="AlphaFoldDB" id="A0A6I9PCH5"/>
<feature type="domain" description="Fibronectin type-III" evidence="4">
    <location>
        <begin position="353"/>
        <end position="452"/>
    </location>
</feature>
<gene>
    <name evidence="6" type="primary">LOC104959306</name>
</gene>
<dbReference type="SUPFAM" id="SSF48726">
    <property type="entry name" value="Immunoglobulin"/>
    <property type="match status" value="1"/>
</dbReference>
<keyword evidence="1" id="KW-0677">Repeat</keyword>
<dbReference type="SMART" id="SM00409">
    <property type="entry name" value="IG"/>
    <property type="match status" value="1"/>
</dbReference>
<dbReference type="FunFam" id="2.60.40.10:FF:000011">
    <property type="entry name" value="Titin b"/>
    <property type="match status" value="1"/>
</dbReference>
<feature type="region of interest" description="Disordered" evidence="3">
    <location>
        <begin position="672"/>
        <end position="693"/>
    </location>
</feature>
<dbReference type="GeneID" id="104959306"/>
<dbReference type="Gene3D" id="2.60.40.10">
    <property type="entry name" value="Immunoglobulins"/>
    <property type="match status" value="6"/>
</dbReference>
<evidence type="ECO:0000313" key="6">
    <source>
        <dbReference type="RefSeq" id="XP_010785475.1"/>
    </source>
</evidence>
<organism evidence="5 6">
    <name type="scientific">Notothenia coriiceps</name>
    <name type="common">black rockcod</name>
    <dbReference type="NCBI Taxonomy" id="8208"/>
    <lineage>
        <taxon>Eukaryota</taxon>
        <taxon>Metazoa</taxon>
        <taxon>Chordata</taxon>
        <taxon>Craniata</taxon>
        <taxon>Vertebrata</taxon>
        <taxon>Euteleostomi</taxon>
        <taxon>Actinopterygii</taxon>
        <taxon>Neopterygii</taxon>
        <taxon>Teleostei</taxon>
        <taxon>Neoteleostei</taxon>
        <taxon>Acanthomorphata</taxon>
        <taxon>Eupercaria</taxon>
        <taxon>Perciformes</taxon>
        <taxon>Notothenioidei</taxon>
        <taxon>Nototheniidae</taxon>
        <taxon>Notothenia</taxon>
    </lineage>
</organism>
<dbReference type="InterPro" id="IPR013098">
    <property type="entry name" value="Ig_I-set"/>
</dbReference>
<evidence type="ECO:0000256" key="3">
    <source>
        <dbReference type="SAM" id="MobiDB-lite"/>
    </source>
</evidence>
<feature type="domain" description="Fibronectin type-III" evidence="4">
    <location>
        <begin position="166"/>
        <end position="254"/>
    </location>
</feature>
<dbReference type="Proteomes" id="UP000504611">
    <property type="component" value="Unplaced"/>
</dbReference>
<dbReference type="PANTHER" id="PTHR14340:SF9">
    <property type="entry name" value="FIBRONECTIN TYPE-III DOMAIN-CONTAINING PROTEIN"/>
    <property type="match status" value="1"/>
</dbReference>
<sequence length="693" mass="75812">MVSVLVLVPAVEYNTLVSVLVLVPAVEYNTLVSVLVLVLTVEYIAAVANPCFFAADTPGPPTNLTVKDSCKDNANIYWDPPLLDGGHEVTHYIVEKRETERKAWSIVSSNSAKTAFKVPDLDAGRCYIFRVSAVNELGVGESCETPDAVRPQGVAVFLHIREEPGPVMDFKTLLVTKDSCTLSWKKPDGSRIIAYVLEVSQGDDYKELMRSKNMQYSGKDLVEGREYTYRVKAVNDSGESAVKELSVVGIILPTCDLRELPNMCYIAKEGSMVRLKIPIIGKPTPKVSWKKGEEENLTDTGRVCAESSAVNTTLLIRDCQRSDASKYTITLRNSAGSRESTIFIRVVGKPGIPIGPVKFKDVNADAATLKWVAPKDDGGSEITNYILEKRDFVTNMWVTVSSAVESNVQRVTGLHEGTEYIFRVSAENKYGVSEGLKSDPIVAKHPFNVPDAPPPPQISSMRHNSAYLSWNDPRKTGGSPITGYFVEFKERNSMLWKRASPSALMMREHKVMGLTEGLEYEFRVMAVNLAGIGRPSAPTDPQVALDPIDAPGRPDVVSITRSTVTLQWTEPQSDGGHRLTGYIVERRDLPSKIWVKANPVNVVDPAYTVTDLQEGCKYEFRIRAKNSAGALSPPSEQTDTIICADEYAAHGPIIIDSHVMEGHTSGLETPSWSLPPAIIGKPAPTPAGSKGGK</sequence>
<dbReference type="SMART" id="SM00060">
    <property type="entry name" value="FN3"/>
    <property type="match status" value="5"/>
</dbReference>
<feature type="domain" description="Fibronectin type-III" evidence="4">
    <location>
        <begin position="454"/>
        <end position="546"/>
    </location>
</feature>
<evidence type="ECO:0000256" key="1">
    <source>
        <dbReference type="ARBA" id="ARBA00022737"/>
    </source>
</evidence>
<dbReference type="FunFam" id="2.60.40.10:FF:000034">
    <property type="entry name" value="Titin isoform A"/>
    <property type="match status" value="1"/>
</dbReference>
<name>A0A6I9PCH5_9TELE</name>
<dbReference type="InterPro" id="IPR036179">
    <property type="entry name" value="Ig-like_dom_sf"/>
</dbReference>
<dbReference type="InterPro" id="IPR003599">
    <property type="entry name" value="Ig_sub"/>
</dbReference>
<proteinExistence type="predicted"/>
<dbReference type="PANTHER" id="PTHR14340">
    <property type="entry name" value="MICROFIBRIL-ASSOCIATED GLYCOPROTEIN 3"/>
    <property type="match status" value="1"/>
</dbReference>
<dbReference type="FunFam" id="2.60.40.10:FF:000031">
    <property type="entry name" value="Myosin-binding protein C, slow type"/>
    <property type="match status" value="1"/>
</dbReference>
<dbReference type="InterPro" id="IPR036116">
    <property type="entry name" value="FN3_sf"/>
</dbReference>
<dbReference type="Pfam" id="PF07679">
    <property type="entry name" value="I-set"/>
    <property type="match status" value="1"/>
</dbReference>
<keyword evidence="5" id="KW-1185">Reference proteome</keyword>
<dbReference type="SUPFAM" id="SSF49265">
    <property type="entry name" value="Fibronectin type III"/>
    <property type="match status" value="3"/>
</dbReference>
<dbReference type="CDD" id="cd05748">
    <property type="entry name" value="Ig_Titin_like"/>
    <property type="match status" value="1"/>
</dbReference>
<feature type="domain" description="Fibronectin type-III" evidence="4">
    <location>
        <begin position="550"/>
        <end position="646"/>
    </location>
</feature>
<evidence type="ECO:0000256" key="2">
    <source>
        <dbReference type="ARBA" id="ARBA00023319"/>
    </source>
</evidence>
<reference evidence="6" key="1">
    <citation type="submission" date="2025-08" db="UniProtKB">
        <authorList>
            <consortium name="RefSeq"/>
        </authorList>
    </citation>
    <scope>IDENTIFICATION</scope>
    <source>
        <tissue evidence="6">Muscle</tissue>
    </source>
</reference>
<dbReference type="FunFam" id="2.60.40.10:FF:000003">
    <property type="entry name" value="Titin isoform E"/>
    <property type="match status" value="2"/>
</dbReference>
<evidence type="ECO:0000259" key="4">
    <source>
        <dbReference type="PROSITE" id="PS50853"/>
    </source>
</evidence>
<dbReference type="OrthoDB" id="504170at2759"/>
<dbReference type="PRINTS" id="PR00014">
    <property type="entry name" value="FNTYPEIII"/>
</dbReference>
<accession>A0A6I9PCH5</accession>
<keyword evidence="2" id="KW-0393">Immunoglobulin domain</keyword>
<dbReference type="Pfam" id="PF00041">
    <property type="entry name" value="fn3"/>
    <property type="match status" value="5"/>
</dbReference>
<dbReference type="PROSITE" id="PS50853">
    <property type="entry name" value="FN3"/>
    <property type="match status" value="5"/>
</dbReference>